<accession>A0A9D4EZC5</accession>
<comment type="caution">
    <text evidence="1">The sequence shown here is derived from an EMBL/GenBank/DDBJ whole genome shotgun (WGS) entry which is preliminary data.</text>
</comment>
<evidence type="ECO:0000313" key="2">
    <source>
        <dbReference type="Proteomes" id="UP000828390"/>
    </source>
</evidence>
<keyword evidence="2" id="KW-1185">Reference proteome</keyword>
<proteinExistence type="predicted"/>
<protein>
    <submittedName>
        <fullName evidence="1">Uncharacterized protein</fullName>
    </submittedName>
</protein>
<organism evidence="1 2">
    <name type="scientific">Dreissena polymorpha</name>
    <name type="common">Zebra mussel</name>
    <name type="synonym">Mytilus polymorpha</name>
    <dbReference type="NCBI Taxonomy" id="45954"/>
    <lineage>
        <taxon>Eukaryota</taxon>
        <taxon>Metazoa</taxon>
        <taxon>Spiralia</taxon>
        <taxon>Lophotrochozoa</taxon>
        <taxon>Mollusca</taxon>
        <taxon>Bivalvia</taxon>
        <taxon>Autobranchia</taxon>
        <taxon>Heteroconchia</taxon>
        <taxon>Euheterodonta</taxon>
        <taxon>Imparidentia</taxon>
        <taxon>Neoheterodontei</taxon>
        <taxon>Myida</taxon>
        <taxon>Dreissenoidea</taxon>
        <taxon>Dreissenidae</taxon>
        <taxon>Dreissena</taxon>
    </lineage>
</organism>
<gene>
    <name evidence="1" type="ORF">DPMN_166841</name>
</gene>
<reference evidence="1" key="2">
    <citation type="submission" date="2020-11" db="EMBL/GenBank/DDBJ databases">
        <authorList>
            <person name="McCartney M.A."/>
            <person name="Auch B."/>
            <person name="Kono T."/>
            <person name="Mallez S."/>
            <person name="Becker A."/>
            <person name="Gohl D.M."/>
            <person name="Silverstein K.A.T."/>
            <person name="Koren S."/>
            <person name="Bechman K.B."/>
            <person name="Herman A."/>
            <person name="Abrahante J.E."/>
            <person name="Garbe J."/>
        </authorList>
    </citation>
    <scope>NUCLEOTIDE SEQUENCE</scope>
    <source>
        <strain evidence="1">Duluth1</strain>
        <tissue evidence="1">Whole animal</tissue>
    </source>
</reference>
<dbReference type="EMBL" id="JAIWYP010000008">
    <property type="protein sequence ID" value="KAH3788693.1"/>
    <property type="molecule type" value="Genomic_DNA"/>
</dbReference>
<reference evidence="1" key="1">
    <citation type="journal article" date="2019" name="bioRxiv">
        <title>The Genome of the Zebra Mussel, Dreissena polymorpha: A Resource for Invasive Species Research.</title>
        <authorList>
            <person name="McCartney M.A."/>
            <person name="Auch B."/>
            <person name="Kono T."/>
            <person name="Mallez S."/>
            <person name="Zhang Y."/>
            <person name="Obille A."/>
            <person name="Becker A."/>
            <person name="Abrahante J.E."/>
            <person name="Garbe J."/>
            <person name="Badalamenti J.P."/>
            <person name="Herman A."/>
            <person name="Mangelson H."/>
            <person name="Liachko I."/>
            <person name="Sullivan S."/>
            <person name="Sone E.D."/>
            <person name="Koren S."/>
            <person name="Silverstein K.A.T."/>
            <person name="Beckman K.B."/>
            <person name="Gohl D.M."/>
        </authorList>
    </citation>
    <scope>NUCLEOTIDE SEQUENCE</scope>
    <source>
        <strain evidence="1">Duluth1</strain>
        <tissue evidence="1">Whole animal</tissue>
    </source>
</reference>
<sequence>MFAIPDETFIDGTKCEPTGQEKPETVNAGNLCSFANCRNTLRMSSPIHVSGFI</sequence>
<dbReference type="Proteomes" id="UP000828390">
    <property type="component" value="Unassembled WGS sequence"/>
</dbReference>
<dbReference type="AlphaFoldDB" id="A0A9D4EZC5"/>
<name>A0A9D4EZC5_DREPO</name>
<evidence type="ECO:0000313" key="1">
    <source>
        <dbReference type="EMBL" id="KAH3788693.1"/>
    </source>
</evidence>